<proteinExistence type="predicted"/>
<keyword evidence="3" id="KW-1185">Reference proteome</keyword>
<sequence>MKNEYWRTSIPIKLSTQTPNYDVLMKSVVAGHHSLICLNMDEMVYIFNPMTGGAKLLPPLNHPRHPIVLSLQVTTPGRADFRVIAVGSAVGGTAYLSRKTEVFCSVKEQWKVVGDVPGEDFIIIEHQTGVCCEKQNLLLCTGFMEVRRKGILAFDLGKNEWRPDSCCPISRSRFMNSAVTTNFRIAQLVKSDDGVIYLFSEQATGSVVTQCIERLDFRIGGTHTRTRALTRFRPKTRGLLLYPDYTCLPLEENKLCIFNTVGLTGDVYDMSKKAVGITLNPYRHLLHSLLGLDLQAAQMMKRACSVSNTKELPYLEQIGVDPLITHQGVNS</sequence>
<dbReference type="InterPro" id="IPR050796">
    <property type="entry name" value="SCF_F-box_component"/>
</dbReference>
<dbReference type="PANTHER" id="PTHR31672">
    <property type="entry name" value="BNACNNG10540D PROTEIN"/>
    <property type="match status" value="1"/>
</dbReference>
<dbReference type="InParanoid" id="A0A2K1K1N5"/>
<protein>
    <submittedName>
        <fullName evidence="1 2">Uncharacterized protein</fullName>
    </submittedName>
</protein>
<evidence type="ECO:0000313" key="3">
    <source>
        <dbReference type="Proteomes" id="UP000006727"/>
    </source>
</evidence>
<dbReference type="PANTHER" id="PTHR31672:SF2">
    <property type="entry name" value="F-BOX DOMAIN-CONTAINING PROTEIN"/>
    <property type="match status" value="1"/>
</dbReference>
<dbReference type="Gene3D" id="2.120.10.80">
    <property type="entry name" value="Kelch-type beta propeller"/>
    <property type="match status" value="1"/>
</dbReference>
<name>A0A2K1K1N5_PHYPA</name>
<reference evidence="1 3" key="2">
    <citation type="journal article" date="2018" name="Plant J.">
        <title>The Physcomitrella patens chromosome-scale assembly reveals moss genome structure and evolution.</title>
        <authorList>
            <person name="Lang D."/>
            <person name="Ullrich K.K."/>
            <person name="Murat F."/>
            <person name="Fuchs J."/>
            <person name="Jenkins J."/>
            <person name="Haas F.B."/>
            <person name="Piednoel M."/>
            <person name="Gundlach H."/>
            <person name="Van Bel M."/>
            <person name="Meyberg R."/>
            <person name="Vives C."/>
            <person name="Morata J."/>
            <person name="Symeonidi A."/>
            <person name="Hiss M."/>
            <person name="Muchero W."/>
            <person name="Kamisugi Y."/>
            <person name="Saleh O."/>
            <person name="Blanc G."/>
            <person name="Decker E.L."/>
            <person name="van Gessel N."/>
            <person name="Grimwood J."/>
            <person name="Hayes R.D."/>
            <person name="Graham S.W."/>
            <person name="Gunter L.E."/>
            <person name="McDaniel S.F."/>
            <person name="Hoernstein S.N.W."/>
            <person name="Larsson A."/>
            <person name="Li F.W."/>
            <person name="Perroud P.F."/>
            <person name="Phillips J."/>
            <person name="Ranjan P."/>
            <person name="Rokshar D.S."/>
            <person name="Rothfels C.J."/>
            <person name="Schneider L."/>
            <person name="Shu S."/>
            <person name="Stevenson D.W."/>
            <person name="Thummler F."/>
            <person name="Tillich M."/>
            <person name="Villarreal Aguilar J.C."/>
            <person name="Widiez T."/>
            <person name="Wong G.K."/>
            <person name="Wymore A."/>
            <person name="Zhang Y."/>
            <person name="Zimmer A.D."/>
            <person name="Quatrano R.S."/>
            <person name="Mayer K.F.X."/>
            <person name="Goodstein D."/>
            <person name="Casacuberta J.M."/>
            <person name="Vandepoele K."/>
            <person name="Reski R."/>
            <person name="Cuming A.C."/>
            <person name="Tuskan G.A."/>
            <person name="Maumus F."/>
            <person name="Salse J."/>
            <person name="Schmutz J."/>
            <person name="Rensing S.A."/>
        </authorList>
    </citation>
    <scope>NUCLEOTIDE SEQUENCE [LARGE SCALE GENOMIC DNA]</scope>
    <source>
        <strain evidence="2 3">cv. Gransden 2004</strain>
    </source>
</reference>
<dbReference type="EMBL" id="ABEU02000009">
    <property type="protein sequence ID" value="PNR47688.1"/>
    <property type="molecule type" value="Genomic_DNA"/>
</dbReference>
<dbReference type="PaxDb" id="3218-PP1S90_212V6.1"/>
<evidence type="ECO:0000313" key="1">
    <source>
        <dbReference type="EMBL" id="PNR47688.1"/>
    </source>
</evidence>
<accession>A0A2K1K1N5</accession>
<dbReference type="Proteomes" id="UP000006727">
    <property type="component" value="Chromosome 9"/>
</dbReference>
<dbReference type="Gramene" id="Pp3c9_2230V3.1">
    <property type="protein sequence ID" value="Pp3c9_2230V3.1"/>
    <property type="gene ID" value="Pp3c9_2230"/>
</dbReference>
<reference evidence="2" key="3">
    <citation type="submission" date="2020-12" db="UniProtKB">
        <authorList>
            <consortium name="EnsemblPlants"/>
        </authorList>
    </citation>
    <scope>IDENTIFICATION</scope>
</reference>
<dbReference type="SUPFAM" id="SSF50965">
    <property type="entry name" value="Galactose oxidase, central domain"/>
    <property type="match status" value="1"/>
</dbReference>
<reference evidence="1 3" key="1">
    <citation type="journal article" date="2008" name="Science">
        <title>The Physcomitrella genome reveals evolutionary insights into the conquest of land by plants.</title>
        <authorList>
            <person name="Rensing S."/>
            <person name="Lang D."/>
            <person name="Zimmer A."/>
            <person name="Terry A."/>
            <person name="Salamov A."/>
            <person name="Shapiro H."/>
            <person name="Nishiyama T."/>
            <person name="Perroud P.-F."/>
            <person name="Lindquist E."/>
            <person name="Kamisugi Y."/>
            <person name="Tanahashi T."/>
            <person name="Sakakibara K."/>
            <person name="Fujita T."/>
            <person name="Oishi K."/>
            <person name="Shin-I T."/>
            <person name="Kuroki Y."/>
            <person name="Toyoda A."/>
            <person name="Suzuki Y."/>
            <person name="Hashimoto A."/>
            <person name="Yamaguchi K."/>
            <person name="Sugano A."/>
            <person name="Kohara Y."/>
            <person name="Fujiyama A."/>
            <person name="Anterola A."/>
            <person name="Aoki S."/>
            <person name="Ashton N."/>
            <person name="Barbazuk W.B."/>
            <person name="Barker E."/>
            <person name="Bennetzen J."/>
            <person name="Bezanilla M."/>
            <person name="Blankenship R."/>
            <person name="Cho S.H."/>
            <person name="Dutcher S."/>
            <person name="Estelle M."/>
            <person name="Fawcett J.A."/>
            <person name="Gundlach H."/>
            <person name="Hanada K."/>
            <person name="Heyl A."/>
            <person name="Hicks K.A."/>
            <person name="Hugh J."/>
            <person name="Lohr M."/>
            <person name="Mayer K."/>
            <person name="Melkozernov A."/>
            <person name="Murata T."/>
            <person name="Nelson D."/>
            <person name="Pils B."/>
            <person name="Prigge M."/>
            <person name="Reiss B."/>
            <person name="Renner T."/>
            <person name="Rombauts S."/>
            <person name="Rushton P."/>
            <person name="Sanderfoot A."/>
            <person name="Schween G."/>
            <person name="Shiu S.-H."/>
            <person name="Stueber K."/>
            <person name="Theodoulou F.L."/>
            <person name="Tu H."/>
            <person name="Van de Peer Y."/>
            <person name="Verrier P.J."/>
            <person name="Waters E."/>
            <person name="Wood A."/>
            <person name="Yang L."/>
            <person name="Cove D."/>
            <person name="Cuming A."/>
            <person name="Hasebe M."/>
            <person name="Lucas S."/>
            <person name="Mishler D.B."/>
            <person name="Reski R."/>
            <person name="Grigoriev I."/>
            <person name="Quatrano R.S."/>
            <person name="Boore J.L."/>
        </authorList>
    </citation>
    <scope>NUCLEOTIDE SEQUENCE [LARGE SCALE GENOMIC DNA]</scope>
    <source>
        <strain evidence="2 3">cv. Gransden 2004</strain>
    </source>
</reference>
<dbReference type="AlphaFoldDB" id="A0A2K1K1N5"/>
<organism evidence="1">
    <name type="scientific">Physcomitrium patens</name>
    <name type="common">Spreading-leaved earth moss</name>
    <name type="synonym">Physcomitrella patens</name>
    <dbReference type="NCBI Taxonomy" id="3218"/>
    <lineage>
        <taxon>Eukaryota</taxon>
        <taxon>Viridiplantae</taxon>
        <taxon>Streptophyta</taxon>
        <taxon>Embryophyta</taxon>
        <taxon>Bryophyta</taxon>
        <taxon>Bryophytina</taxon>
        <taxon>Bryopsida</taxon>
        <taxon>Funariidae</taxon>
        <taxon>Funariales</taxon>
        <taxon>Funariaceae</taxon>
        <taxon>Physcomitrium</taxon>
    </lineage>
</organism>
<dbReference type="InterPro" id="IPR011043">
    <property type="entry name" value="Gal_Oxase/kelch_b-propeller"/>
</dbReference>
<dbReference type="EnsemblPlants" id="Pp3c9_2230V3.1">
    <property type="protein sequence ID" value="Pp3c9_2230V3.1"/>
    <property type="gene ID" value="Pp3c9_2230"/>
</dbReference>
<evidence type="ECO:0000313" key="2">
    <source>
        <dbReference type="EnsemblPlants" id="Pp3c9_2230V3.1"/>
    </source>
</evidence>
<gene>
    <name evidence="1" type="ORF">PHYPA_012161</name>
</gene>
<dbReference type="InterPro" id="IPR015915">
    <property type="entry name" value="Kelch-typ_b-propeller"/>
</dbReference>